<dbReference type="CDD" id="cd00198">
    <property type="entry name" value="vWFA"/>
    <property type="match status" value="1"/>
</dbReference>
<dbReference type="GeneID" id="32689631"/>
<name>A0AAD0K8W2_9ACTN</name>
<dbReference type="InterPro" id="IPR036465">
    <property type="entry name" value="vWFA_dom_sf"/>
</dbReference>
<dbReference type="InterPro" id="IPR025154">
    <property type="entry name" value="Put_metallopeptidase_dom"/>
</dbReference>
<accession>A0AAD0K8W2</accession>
<dbReference type="PANTHER" id="PTHR38730:SF1">
    <property type="entry name" value="SLL7028 PROTEIN"/>
    <property type="match status" value="1"/>
</dbReference>
<feature type="domain" description="Putative metallopeptidase" evidence="3">
    <location>
        <begin position="16"/>
        <end position="273"/>
    </location>
</feature>
<dbReference type="EMBL" id="CP029604">
    <property type="protein sequence ID" value="AWO85100.1"/>
    <property type="molecule type" value="Genomic_DNA"/>
</dbReference>
<dbReference type="AlphaFoldDB" id="A0AAD0K8W2"/>
<dbReference type="InterPro" id="IPR018698">
    <property type="entry name" value="VWA-like_dom"/>
</dbReference>
<dbReference type="Pfam" id="PF09967">
    <property type="entry name" value="DUF2201"/>
    <property type="match status" value="1"/>
</dbReference>
<dbReference type="SUPFAM" id="SSF53300">
    <property type="entry name" value="vWA-like"/>
    <property type="match status" value="1"/>
</dbReference>
<evidence type="ECO:0000313" key="4">
    <source>
        <dbReference type="EMBL" id="AWO85100.1"/>
    </source>
</evidence>
<feature type="domain" description="VWA-like" evidence="2">
    <location>
        <begin position="279"/>
        <end position="383"/>
    </location>
</feature>
<evidence type="ECO:0008006" key="6">
    <source>
        <dbReference type="Google" id="ProtNLM"/>
    </source>
</evidence>
<evidence type="ECO:0000256" key="1">
    <source>
        <dbReference type="SAM" id="MobiDB-lite"/>
    </source>
</evidence>
<evidence type="ECO:0000259" key="2">
    <source>
        <dbReference type="Pfam" id="PF09967"/>
    </source>
</evidence>
<sequence length="473" mass="50836">MTVTEALVSTPSVSVSDRIYAARLHAVRARPYMATALYALHLIESPLVPTMSVDRYWRCYLSPAFVASRPEEEIAALLVHEVSHLLRDHAARSDRYAEDHGFDSPAERLRMNIAADFEINDDVYGSGLVTPDDAVHPSALDLDTGLLMEDYLRWFSLGPRTEAMAWLECGSGGDGRHREWERGPEDADGLSGQERDAVRFAVATAISDRAGDVPAGWRRWAHDAVHPPQPWQALLGAAIRAAVSTSGVGDDYTFGRPARRSVALPGVIVPSLRRTPPKVSVVIDTSGSVSDAELGSALLEVAAIARALSGRRDLLTVVSCDAAAHVAQPICRAESIPLHGGGGTDLRTGFDAALRTRPDVVVALTDGHTPWPSHRPACRTIVGLFAREYRAYAPLNAHPWPHTPVAPIPAVGRRHPTGRRSFASASRAGERLEGSSPPTPRPAAPRFPSTSAGSKGIFGLSGFVGHDSRVSDL</sequence>
<gene>
    <name evidence="4" type="ORF">DLJ61_17700</name>
</gene>
<evidence type="ECO:0000313" key="5">
    <source>
        <dbReference type="Proteomes" id="UP000247118"/>
    </source>
</evidence>
<organism evidence="4 5">
    <name type="scientific">Gordonia terrae</name>
    <dbReference type="NCBI Taxonomy" id="2055"/>
    <lineage>
        <taxon>Bacteria</taxon>
        <taxon>Bacillati</taxon>
        <taxon>Actinomycetota</taxon>
        <taxon>Actinomycetes</taxon>
        <taxon>Mycobacteriales</taxon>
        <taxon>Gordoniaceae</taxon>
        <taxon>Gordonia</taxon>
    </lineage>
</organism>
<reference evidence="4 5" key="1">
    <citation type="submission" date="2018-05" db="EMBL/GenBank/DDBJ databases">
        <title>Complete genome sequence of Gordonia terrae NRRL B-16283.</title>
        <authorList>
            <person name="Garlena R.A."/>
            <person name="Russell D.A."/>
            <person name="Hatfull G.F."/>
        </authorList>
    </citation>
    <scope>NUCLEOTIDE SEQUENCE [LARGE SCALE GENOMIC DNA]</scope>
    <source>
        <strain evidence="4 5">NRRL B-16283</strain>
    </source>
</reference>
<proteinExistence type="predicted"/>
<feature type="region of interest" description="Disordered" evidence="1">
    <location>
        <begin position="410"/>
        <end position="473"/>
    </location>
</feature>
<dbReference type="Proteomes" id="UP000247118">
    <property type="component" value="Chromosome"/>
</dbReference>
<protein>
    <recommendedName>
        <fullName evidence="6">Metal-dependent peptidase</fullName>
    </recommendedName>
</protein>
<dbReference type="Pfam" id="PF13203">
    <property type="entry name" value="DUF2201_N"/>
    <property type="match status" value="1"/>
</dbReference>
<evidence type="ECO:0000259" key="3">
    <source>
        <dbReference type="Pfam" id="PF13203"/>
    </source>
</evidence>
<dbReference type="RefSeq" id="WP_110117429.1">
    <property type="nucleotide sequence ID" value="NZ_CABEIC010000002.1"/>
</dbReference>
<dbReference type="PANTHER" id="PTHR38730">
    <property type="entry name" value="SLL7028 PROTEIN"/>
    <property type="match status" value="1"/>
</dbReference>